<protein>
    <submittedName>
        <fullName evidence="2">Uncharacterized protein</fullName>
    </submittedName>
</protein>
<dbReference type="InParanoid" id="A0A1X2HI13"/>
<keyword evidence="1" id="KW-1133">Transmembrane helix</keyword>
<accession>A0A1X2HI13</accession>
<comment type="caution">
    <text evidence="2">The sequence shown here is derived from an EMBL/GenBank/DDBJ whole genome shotgun (WGS) entry which is preliminary data.</text>
</comment>
<dbReference type="AlphaFoldDB" id="A0A1X2HI13"/>
<evidence type="ECO:0000313" key="2">
    <source>
        <dbReference type="EMBL" id="ORY98735.1"/>
    </source>
</evidence>
<proteinExistence type="predicted"/>
<evidence type="ECO:0000256" key="1">
    <source>
        <dbReference type="SAM" id="Phobius"/>
    </source>
</evidence>
<gene>
    <name evidence="2" type="ORF">BCR43DRAFT_488069</name>
</gene>
<name>A0A1X2HI13_SYNRA</name>
<sequence length="118" mass="13438">MSLNYKQANSSSMSSKHSMAHLLRSPNISTSYIPLGNGSVSQNRLFICLFFTLSFSLRLENFTYAELSRLSCWTKRARLYTFVSAFAVQLLFVVLYFPHISPILSRFLSAGIEENQLL</sequence>
<dbReference type="EMBL" id="MCGN01000003">
    <property type="protein sequence ID" value="ORY98735.1"/>
    <property type="molecule type" value="Genomic_DNA"/>
</dbReference>
<evidence type="ECO:0000313" key="3">
    <source>
        <dbReference type="Proteomes" id="UP000242180"/>
    </source>
</evidence>
<keyword evidence="3" id="KW-1185">Reference proteome</keyword>
<keyword evidence="1" id="KW-0472">Membrane</keyword>
<keyword evidence="1" id="KW-0812">Transmembrane</keyword>
<feature type="transmembrane region" description="Helical" evidence="1">
    <location>
        <begin position="79"/>
        <end position="97"/>
    </location>
</feature>
<organism evidence="2 3">
    <name type="scientific">Syncephalastrum racemosum</name>
    <name type="common">Filamentous fungus</name>
    <dbReference type="NCBI Taxonomy" id="13706"/>
    <lineage>
        <taxon>Eukaryota</taxon>
        <taxon>Fungi</taxon>
        <taxon>Fungi incertae sedis</taxon>
        <taxon>Mucoromycota</taxon>
        <taxon>Mucoromycotina</taxon>
        <taxon>Mucoromycetes</taxon>
        <taxon>Mucorales</taxon>
        <taxon>Syncephalastraceae</taxon>
        <taxon>Syncephalastrum</taxon>
    </lineage>
</organism>
<dbReference type="Proteomes" id="UP000242180">
    <property type="component" value="Unassembled WGS sequence"/>
</dbReference>
<reference evidence="2 3" key="1">
    <citation type="submission" date="2016-07" db="EMBL/GenBank/DDBJ databases">
        <title>Pervasive Adenine N6-methylation of Active Genes in Fungi.</title>
        <authorList>
            <consortium name="DOE Joint Genome Institute"/>
            <person name="Mondo S.J."/>
            <person name="Dannebaum R.O."/>
            <person name="Kuo R.C."/>
            <person name="Labutti K."/>
            <person name="Haridas S."/>
            <person name="Kuo A."/>
            <person name="Salamov A."/>
            <person name="Ahrendt S.R."/>
            <person name="Lipzen A."/>
            <person name="Sullivan W."/>
            <person name="Andreopoulos W.B."/>
            <person name="Clum A."/>
            <person name="Lindquist E."/>
            <person name="Daum C."/>
            <person name="Ramamoorthy G.K."/>
            <person name="Gryganskyi A."/>
            <person name="Culley D."/>
            <person name="Magnuson J.K."/>
            <person name="James T.Y."/>
            <person name="O'Malley M.A."/>
            <person name="Stajich J.E."/>
            <person name="Spatafora J.W."/>
            <person name="Visel A."/>
            <person name="Grigoriev I.V."/>
        </authorList>
    </citation>
    <scope>NUCLEOTIDE SEQUENCE [LARGE SCALE GENOMIC DNA]</scope>
    <source>
        <strain evidence="2 3">NRRL 2496</strain>
    </source>
</reference>